<protein>
    <submittedName>
        <fullName evidence="2">Class A beta-lactamase-related serine hydrolase</fullName>
    </submittedName>
</protein>
<dbReference type="Pfam" id="PF00144">
    <property type="entry name" value="Beta-lactamase"/>
    <property type="match status" value="1"/>
</dbReference>
<dbReference type="PANTHER" id="PTHR43283:SF18">
    <property type="match status" value="1"/>
</dbReference>
<accession>A0A4Y9SAB7</accession>
<dbReference type="OrthoDB" id="9801061at2"/>
<feature type="domain" description="Beta-lactamase-related" evidence="1">
    <location>
        <begin position="59"/>
        <end position="372"/>
    </location>
</feature>
<evidence type="ECO:0000259" key="1">
    <source>
        <dbReference type="Pfam" id="PF00144"/>
    </source>
</evidence>
<gene>
    <name evidence="2" type="ORF">E4L96_15085</name>
</gene>
<keyword evidence="3" id="KW-1185">Reference proteome</keyword>
<name>A0A4Y9SAB7_9BURK</name>
<dbReference type="SUPFAM" id="SSF56601">
    <property type="entry name" value="beta-lactamase/transpeptidase-like"/>
    <property type="match status" value="1"/>
</dbReference>
<organism evidence="2 3">
    <name type="scientific">Zemynaea arenosa</name>
    <dbReference type="NCBI Taxonomy" id="2561931"/>
    <lineage>
        <taxon>Bacteria</taxon>
        <taxon>Pseudomonadati</taxon>
        <taxon>Pseudomonadota</taxon>
        <taxon>Betaproteobacteria</taxon>
        <taxon>Burkholderiales</taxon>
        <taxon>Oxalobacteraceae</taxon>
        <taxon>Telluria group</taxon>
        <taxon>Zemynaea</taxon>
    </lineage>
</organism>
<proteinExistence type="predicted"/>
<dbReference type="InterPro" id="IPR001466">
    <property type="entry name" value="Beta-lactam-related"/>
</dbReference>
<reference evidence="2 3" key="1">
    <citation type="submission" date="2019-03" db="EMBL/GenBank/DDBJ databases">
        <title>Draft Genome Sequence of Massilia arenosa sp. nov., a Novel Massilia Species Isolated from a Sandy-loam Maize Soil.</title>
        <authorList>
            <person name="Raths R."/>
            <person name="Peta V."/>
            <person name="Bucking H."/>
        </authorList>
    </citation>
    <scope>NUCLEOTIDE SEQUENCE [LARGE SCALE GENOMIC DNA]</scope>
    <source>
        <strain evidence="2 3">MC02</strain>
    </source>
</reference>
<dbReference type="AlphaFoldDB" id="A0A4Y9SAB7"/>
<evidence type="ECO:0000313" key="3">
    <source>
        <dbReference type="Proteomes" id="UP000298438"/>
    </source>
</evidence>
<keyword evidence="2" id="KW-0378">Hydrolase</keyword>
<evidence type="ECO:0000313" key="2">
    <source>
        <dbReference type="EMBL" id="TFW17091.1"/>
    </source>
</evidence>
<dbReference type="InterPro" id="IPR050789">
    <property type="entry name" value="Diverse_Enzym_Activities"/>
</dbReference>
<dbReference type="InterPro" id="IPR012338">
    <property type="entry name" value="Beta-lactam/transpept-like"/>
</dbReference>
<dbReference type="GO" id="GO:0016787">
    <property type="term" value="F:hydrolase activity"/>
    <property type="evidence" value="ECO:0007669"/>
    <property type="project" value="UniProtKB-KW"/>
</dbReference>
<dbReference type="PANTHER" id="PTHR43283">
    <property type="entry name" value="BETA-LACTAMASE-RELATED"/>
    <property type="match status" value="1"/>
</dbReference>
<dbReference type="Proteomes" id="UP000298438">
    <property type="component" value="Unassembled WGS sequence"/>
</dbReference>
<dbReference type="Gene3D" id="3.40.710.10">
    <property type="entry name" value="DD-peptidase/beta-lactamase superfamily"/>
    <property type="match status" value="1"/>
</dbReference>
<sequence>MTQWLPRALFCSRMRGYRPFAGGRTMRKSLSLIRTLALLPLLAACATRPPPAIDSTRIDTTAAQAMQAAHVPGLALAVIEDGRVVYQQAYGFADVESQRPLTTDTIMYGASLTKAVFAYMVAGLVREGVIDLDAPLPRQLKKPLPDYEKYADLKGDERWRQVTPRMLLSHSSGLLNWRWINEDKKLDFKFDPGSRYVYSGEGIAIMQLVVEERTGRPVEALIQERVFDRFGMRNSSLTWRPDFAAHVVTHYGEKGERIEHDRRRSARAAGSMDTTLEDMAKFLAGVLNDPATGPMLAPQIKIVSPQQFPSHWPGSTDINDGTRLSAALGWIVFKSKAGPAFFKEGADDGTQNLMLGLRDGKRGIVMLSNSSNARNLFLPMTEAAFGPICLPWFWMGYVPYDRPDLMGLQHRDHPVVSAGCR</sequence>
<dbReference type="EMBL" id="SPVF01000192">
    <property type="protein sequence ID" value="TFW17091.1"/>
    <property type="molecule type" value="Genomic_DNA"/>
</dbReference>
<comment type="caution">
    <text evidence="2">The sequence shown here is derived from an EMBL/GenBank/DDBJ whole genome shotgun (WGS) entry which is preliminary data.</text>
</comment>